<feature type="compositionally biased region" description="Acidic residues" evidence="1">
    <location>
        <begin position="145"/>
        <end position="154"/>
    </location>
</feature>
<sequence>MGKAAFMMEKAMAAKPVMRYRRKIPPPAEEPQQDNQLEHRTAEPTAATEDVAGSAAPVRKKKPKDKPTKRSDAAGESNQEKESACASEDGSPQKLLPAERGSKPAAATFRKRKSTASVGHKQGSSLLKQLLWKAKTPAAAPPAPLDDEESEEEERAYAEQTRQSLKAHAREHLSLHEEPQQPQQPPCPEDGEPNDSDDSKQDDLQVFYPEPLSLDAMMRARDCGLRVHNVSLEDFSFSQTYLRIRAGDVIVWTVSSSSPAMVEHSLDFSLRIRGDPSFVRVTSPPLAIGSAFAWRFKSPGRLHVECSVYQTRCVVMVNDKKDKRAQTSPQSASSKPKPKKSYRKREAAVAPSSSRLSVGSDSEEPTQVFHPANDLTRCPEEDAGVCRAVLSQLAEVTASAETDSEPLSPSRPSIVIGDVECPLVDEEQENETPVDGQSVSLALCNQKEKSSPVEDLSGTEDEDDLLLADDEDQIQDFQAKVISMLKRSEESRARHRSSFQQEASGFDAGAAYDFFKRRFSQVQKEEREIVYAVCPEQTTGSGVDVTDVVSLLAGVKS</sequence>
<feature type="compositionally biased region" description="Basic and acidic residues" evidence="1">
    <location>
        <begin position="168"/>
        <end position="179"/>
    </location>
</feature>
<name>A0AAD5LYL6_PYTIN</name>
<comment type="caution">
    <text evidence="2">The sequence shown here is derived from an EMBL/GenBank/DDBJ whole genome shotgun (WGS) entry which is preliminary data.</text>
</comment>
<gene>
    <name evidence="2" type="ORF">P43SY_000897</name>
</gene>
<evidence type="ECO:0000313" key="2">
    <source>
        <dbReference type="EMBL" id="KAJ0397817.1"/>
    </source>
</evidence>
<keyword evidence="3" id="KW-1185">Reference proteome</keyword>
<feature type="compositionally biased region" description="Basic and acidic residues" evidence="1">
    <location>
        <begin position="65"/>
        <end position="83"/>
    </location>
</feature>
<accession>A0AAD5LYL6</accession>
<feature type="compositionally biased region" description="Polar residues" evidence="1">
    <location>
        <begin position="351"/>
        <end position="360"/>
    </location>
</feature>
<feature type="compositionally biased region" description="Low complexity" evidence="1">
    <location>
        <begin position="1"/>
        <end position="15"/>
    </location>
</feature>
<evidence type="ECO:0000313" key="3">
    <source>
        <dbReference type="Proteomes" id="UP001209570"/>
    </source>
</evidence>
<proteinExistence type="predicted"/>
<reference evidence="2" key="1">
    <citation type="submission" date="2021-12" db="EMBL/GenBank/DDBJ databases">
        <title>Prjna785345.</title>
        <authorList>
            <person name="Rujirawat T."/>
            <person name="Krajaejun T."/>
        </authorList>
    </citation>
    <scope>NUCLEOTIDE SEQUENCE</scope>
    <source>
        <strain evidence="2">Pi057C3</strain>
    </source>
</reference>
<feature type="region of interest" description="Disordered" evidence="1">
    <location>
        <begin position="321"/>
        <end position="375"/>
    </location>
</feature>
<dbReference type="AlphaFoldDB" id="A0AAD5LYL6"/>
<protein>
    <submittedName>
        <fullName evidence="2">Uncharacterized protein</fullName>
    </submittedName>
</protein>
<dbReference type="Gene3D" id="2.60.40.420">
    <property type="entry name" value="Cupredoxins - blue copper proteins"/>
    <property type="match status" value="1"/>
</dbReference>
<evidence type="ECO:0000256" key="1">
    <source>
        <dbReference type="SAM" id="MobiDB-lite"/>
    </source>
</evidence>
<dbReference type="InterPro" id="IPR008972">
    <property type="entry name" value="Cupredoxin"/>
</dbReference>
<feature type="region of interest" description="Disordered" evidence="1">
    <location>
        <begin position="1"/>
        <end position="202"/>
    </location>
</feature>
<dbReference type="Proteomes" id="UP001209570">
    <property type="component" value="Unassembled WGS sequence"/>
</dbReference>
<dbReference type="EMBL" id="JAKCXM010000237">
    <property type="protein sequence ID" value="KAJ0397817.1"/>
    <property type="molecule type" value="Genomic_DNA"/>
</dbReference>
<organism evidence="2 3">
    <name type="scientific">Pythium insidiosum</name>
    <name type="common">Pythiosis disease agent</name>
    <dbReference type="NCBI Taxonomy" id="114742"/>
    <lineage>
        <taxon>Eukaryota</taxon>
        <taxon>Sar</taxon>
        <taxon>Stramenopiles</taxon>
        <taxon>Oomycota</taxon>
        <taxon>Peronosporomycetes</taxon>
        <taxon>Pythiales</taxon>
        <taxon>Pythiaceae</taxon>
        <taxon>Pythium</taxon>
    </lineage>
</organism>
<dbReference type="SUPFAM" id="SSF49503">
    <property type="entry name" value="Cupredoxins"/>
    <property type="match status" value="1"/>
</dbReference>